<protein>
    <recommendedName>
        <fullName evidence="6">Protein-export protein SecB</fullName>
    </recommendedName>
</protein>
<gene>
    <name evidence="6 7" type="primary">secB</name>
    <name evidence="7" type="ORF">HMH01_01495</name>
</gene>
<evidence type="ECO:0000313" key="7">
    <source>
        <dbReference type="EMBL" id="NNU79100.1"/>
    </source>
</evidence>
<dbReference type="Gene3D" id="3.10.420.10">
    <property type="entry name" value="SecB-like"/>
    <property type="match status" value="1"/>
</dbReference>
<dbReference type="PANTHER" id="PTHR36918">
    <property type="match status" value="1"/>
</dbReference>
<dbReference type="GO" id="GO:0005737">
    <property type="term" value="C:cytoplasm"/>
    <property type="evidence" value="ECO:0007669"/>
    <property type="project" value="UniProtKB-SubCell"/>
</dbReference>
<dbReference type="PANTHER" id="PTHR36918:SF1">
    <property type="entry name" value="PROTEIN-EXPORT PROTEIN SECB"/>
    <property type="match status" value="1"/>
</dbReference>
<keyword evidence="8" id="KW-1185">Reference proteome</keyword>
<comment type="caution">
    <text evidence="7">The sequence shown here is derived from an EMBL/GenBank/DDBJ whole genome shotgun (WGS) entry which is preliminary data.</text>
</comment>
<keyword evidence="5 6" id="KW-0143">Chaperone</keyword>
<evidence type="ECO:0000256" key="3">
    <source>
        <dbReference type="ARBA" id="ARBA00022927"/>
    </source>
</evidence>
<dbReference type="Proteomes" id="UP000572377">
    <property type="component" value="Unassembled WGS sequence"/>
</dbReference>
<evidence type="ECO:0000256" key="2">
    <source>
        <dbReference type="ARBA" id="ARBA00022448"/>
    </source>
</evidence>
<dbReference type="GO" id="GO:0015031">
    <property type="term" value="P:protein transport"/>
    <property type="evidence" value="ECO:0007669"/>
    <property type="project" value="UniProtKB-UniRule"/>
</dbReference>
<dbReference type="HAMAP" id="MF_00821">
    <property type="entry name" value="SecB"/>
    <property type="match status" value="1"/>
</dbReference>
<dbReference type="EMBL" id="JABFBC010000001">
    <property type="protein sequence ID" value="NNU79100.1"/>
    <property type="molecule type" value="Genomic_DNA"/>
</dbReference>
<proteinExistence type="inferred from homology"/>
<dbReference type="GO" id="GO:0051082">
    <property type="term" value="F:unfolded protein binding"/>
    <property type="evidence" value="ECO:0007669"/>
    <property type="project" value="InterPro"/>
</dbReference>
<dbReference type="Pfam" id="PF02556">
    <property type="entry name" value="SecB"/>
    <property type="match status" value="1"/>
</dbReference>
<dbReference type="PRINTS" id="PR01594">
    <property type="entry name" value="SECBCHAPRONE"/>
</dbReference>
<keyword evidence="6" id="KW-0963">Cytoplasm</keyword>
<accession>A0A849L042</accession>
<keyword evidence="2 6" id="KW-0813">Transport</keyword>
<dbReference type="InterPro" id="IPR035958">
    <property type="entry name" value="SecB-like_sf"/>
</dbReference>
<comment type="subunit">
    <text evidence="6">Homotetramer, a dimer of dimers. One homotetramer interacts with 1 SecA dimer.</text>
</comment>
<evidence type="ECO:0000256" key="5">
    <source>
        <dbReference type="ARBA" id="ARBA00023186"/>
    </source>
</evidence>
<organism evidence="7 8">
    <name type="scientific">Halovulum dunhuangense</name>
    <dbReference type="NCBI Taxonomy" id="1505036"/>
    <lineage>
        <taxon>Bacteria</taxon>
        <taxon>Pseudomonadati</taxon>
        <taxon>Pseudomonadota</taxon>
        <taxon>Alphaproteobacteria</taxon>
        <taxon>Rhodobacterales</taxon>
        <taxon>Paracoccaceae</taxon>
        <taxon>Halovulum</taxon>
    </lineage>
</organism>
<dbReference type="InterPro" id="IPR003708">
    <property type="entry name" value="SecB"/>
</dbReference>
<comment type="function">
    <text evidence="6">One of the proteins required for the normal export of preproteins out of the cell cytoplasm. It is a molecular chaperone that binds to a subset of precursor proteins, maintaining them in a translocation-competent state. It also specifically binds to its receptor SecA.</text>
</comment>
<evidence type="ECO:0000313" key="8">
    <source>
        <dbReference type="Proteomes" id="UP000572377"/>
    </source>
</evidence>
<sequence length="169" mass="18751">MAENDTATPEAGTTQPQRPRMQVVAQYVRDLSFENVALMKGARIEGTPQMQVQVALDANKRGENLYEVITKVKVESKAGDVVVFLLELDYAGQFKVENIPDAQLHPYLLIECPRMTFPYVRRVIGDVTRDGGFPPLNLDNIDFLALYQQDLARRQAAQQAQGGNGSAQA</sequence>
<dbReference type="RefSeq" id="WP_171321799.1">
    <property type="nucleotide sequence ID" value="NZ_JABFBC010000001.1"/>
</dbReference>
<name>A0A849L042_9RHOB</name>
<dbReference type="SUPFAM" id="SSF54611">
    <property type="entry name" value="SecB-like"/>
    <property type="match status" value="1"/>
</dbReference>
<comment type="similarity">
    <text evidence="1 6">Belongs to the SecB family.</text>
</comment>
<evidence type="ECO:0000256" key="4">
    <source>
        <dbReference type="ARBA" id="ARBA00023010"/>
    </source>
</evidence>
<dbReference type="NCBIfam" id="TIGR00809">
    <property type="entry name" value="secB"/>
    <property type="match status" value="1"/>
</dbReference>
<evidence type="ECO:0000256" key="1">
    <source>
        <dbReference type="ARBA" id="ARBA00009990"/>
    </source>
</evidence>
<dbReference type="GO" id="GO:0051262">
    <property type="term" value="P:protein tetramerization"/>
    <property type="evidence" value="ECO:0007669"/>
    <property type="project" value="InterPro"/>
</dbReference>
<dbReference type="NCBIfam" id="NF004392">
    <property type="entry name" value="PRK05751.1-3"/>
    <property type="match status" value="1"/>
</dbReference>
<keyword evidence="4 6" id="KW-0811">Translocation</keyword>
<comment type="subcellular location">
    <subcellularLocation>
        <location evidence="6">Cytoplasm</location>
    </subcellularLocation>
</comment>
<evidence type="ECO:0000256" key="6">
    <source>
        <dbReference type="HAMAP-Rule" id="MF_00821"/>
    </source>
</evidence>
<reference evidence="7 8" key="1">
    <citation type="submission" date="2020-05" db="EMBL/GenBank/DDBJ databases">
        <title>Gimesia benthica sp. nov., a novel planctomycete isolated from a deep-sea water sample of the Northwest Indian Ocean.</title>
        <authorList>
            <person name="Wang J."/>
            <person name="Ruan C."/>
            <person name="Song L."/>
            <person name="Zhu Y."/>
            <person name="Li A."/>
            <person name="Zheng X."/>
            <person name="Wang L."/>
            <person name="Lu Z."/>
            <person name="Huang Y."/>
            <person name="Du W."/>
            <person name="Zhou Y."/>
            <person name="Huang L."/>
            <person name="Dai X."/>
        </authorList>
    </citation>
    <scope>NUCLEOTIDE SEQUENCE [LARGE SCALE GENOMIC DNA]</scope>
    <source>
        <strain evidence="7 8">YYQ-30</strain>
    </source>
</reference>
<dbReference type="AlphaFoldDB" id="A0A849L042"/>
<dbReference type="GO" id="GO:0006457">
    <property type="term" value="P:protein folding"/>
    <property type="evidence" value="ECO:0007669"/>
    <property type="project" value="UniProtKB-UniRule"/>
</dbReference>
<keyword evidence="3 6" id="KW-0653">Protein transport</keyword>